<keyword evidence="3" id="KW-1185">Reference proteome</keyword>
<reference evidence="2" key="1">
    <citation type="journal article" date="2023" name="Mol. Phylogenet. Evol.">
        <title>Genome-scale phylogeny and comparative genomics of the fungal order Sordariales.</title>
        <authorList>
            <person name="Hensen N."/>
            <person name="Bonometti L."/>
            <person name="Westerberg I."/>
            <person name="Brannstrom I.O."/>
            <person name="Guillou S."/>
            <person name="Cros-Aarteil S."/>
            <person name="Calhoun S."/>
            <person name="Haridas S."/>
            <person name="Kuo A."/>
            <person name="Mondo S."/>
            <person name="Pangilinan J."/>
            <person name="Riley R."/>
            <person name="LaButti K."/>
            <person name="Andreopoulos B."/>
            <person name="Lipzen A."/>
            <person name="Chen C."/>
            <person name="Yan M."/>
            <person name="Daum C."/>
            <person name="Ng V."/>
            <person name="Clum A."/>
            <person name="Steindorff A."/>
            <person name="Ohm R.A."/>
            <person name="Martin F."/>
            <person name="Silar P."/>
            <person name="Natvig D.O."/>
            <person name="Lalanne C."/>
            <person name="Gautier V."/>
            <person name="Ament-Velasquez S.L."/>
            <person name="Kruys A."/>
            <person name="Hutchinson M.I."/>
            <person name="Powell A.J."/>
            <person name="Barry K."/>
            <person name="Miller A.N."/>
            <person name="Grigoriev I.V."/>
            <person name="Debuchy R."/>
            <person name="Gladieux P."/>
            <person name="Hiltunen Thoren M."/>
            <person name="Johannesson H."/>
        </authorList>
    </citation>
    <scope>NUCLEOTIDE SEQUENCE</scope>
    <source>
        <strain evidence="2">CBS 757.83</strain>
    </source>
</reference>
<gene>
    <name evidence="2" type="ORF">N658DRAFT_346537</name>
</gene>
<feature type="region of interest" description="Disordered" evidence="1">
    <location>
        <begin position="40"/>
        <end position="88"/>
    </location>
</feature>
<proteinExistence type="predicted"/>
<evidence type="ECO:0000313" key="2">
    <source>
        <dbReference type="EMBL" id="KAK4096611.1"/>
    </source>
</evidence>
<reference evidence="2" key="2">
    <citation type="submission" date="2023-05" db="EMBL/GenBank/DDBJ databases">
        <authorList>
            <consortium name="Lawrence Berkeley National Laboratory"/>
            <person name="Steindorff A."/>
            <person name="Hensen N."/>
            <person name="Bonometti L."/>
            <person name="Westerberg I."/>
            <person name="Brannstrom I.O."/>
            <person name="Guillou S."/>
            <person name="Cros-Aarteil S."/>
            <person name="Calhoun S."/>
            <person name="Haridas S."/>
            <person name="Kuo A."/>
            <person name="Mondo S."/>
            <person name="Pangilinan J."/>
            <person name="Riley R."/>
            <person name="Labutti K."/>
            <person name="Andreopoulos B."/>
            <person name="Lipzen A."/>
            <person name="Chen C."/>
            <person name="Yanf M."/>
            <person name="Daum C."/>
            <person name="Ng V."/>
            <person name="Clum A."/>
            <person name="Ohm R."/>
            <person name="Martin F."/>
            <person name="Silar P."/>
            <person name="Natvig D."/>
            <person name="Lalanne C."/>
            <person name="Gautier V."/>
            <person name="Ament-Velasquez S.L."/>
            <person name="Kruys A."/>
            <person name="Hutchinson M.I."/>
            <person name="Powell A.J."/>
            <person name="Barry K."/>
            <person name="Miller A.N."/>
            <person name="Grigoriev I.V."/>
            <person name="Debuchy R."/>
            <person name="Gladieux P."/>
            <person name="Thoren M.H."/>
            <person name="Johannesson H."/>
        </authorList>
    </citation>
    <scope>NUCLEOTIDE SEQUENCE</scope>
    <source>
        <strain evidence="2">CBS 757.83</strain>
    </source>
</reference>
<protein>
    <submittedName>
        <fullName evidence="2">Uncharacterized protein</fullName>
    </submittedName>
</protein>
<dbReference type="AlphaFoldDB" id="A0AAN6SXH2"/>
<accession>A0AAN6SXH2</accession>
<sequence length="323" mass="35104">MREVNTGTDTLCSTELWRCDSSQPPKRALVRYWRHPFGREITRMQRKEKSSRPEEERSRERRKGSVPRVPPRSSASESHACAPLPDKRANARDGTAILKNCWTRVGAAADLADRPPHGSPSTVAWQATSCRLLKIFPSSFQLCGGPCLSVMPSKSPKSGLGKRRASGSQRPNGGPGALPPSAPMLKSRLTRDATILRCRGGVRTRRCDGTASTNWIETCPPSGVLLQCAVGWVARPAHCPLGALSPFDLPPNASIPGDAGTDPRGRINEVDVGIAMRKSGAGTTRQRRTTCAWCSPNPVGERTRQSHGRPSPHLQCCPLLVLW</sequence>
<evidence type="ECO:0000313" key="3">
    <source>
        <dbReference type="Proteomes" id="UP001305647"/>
    </source>
</evidence>
<feature type="region of interest" description="Disordered" evidence="1">
    <location>
        <begin position="154"/>
        <end position="185"/>
    </location>
</feature>
<evidence type="ECO:0000256" key="1">
    <source>
        <dbReference type="SAM" id="MobiDB-lite"/>
    </source>
</evidence>
<dbReference type="EMBL" id="MU863705">
    <property type="protein sequence ID" value="KAK4096611.1"/>
    <property type="molecule type" value="Genomic_DNA"/>
</dbReference>
<comment type="caution">
    <text evidence="2">The sequence shown here is derived from an EMBL/GenBank/DDBJ whole genome shotgun (WGS) entry which is preliminary data.</text>
</comment>
<feature type="compositionally biased region" description="Basic and acidic residues" evidence="1">
    <location>
        <begin position="40"/>
        <end position="59"/>
    </location>
</feature>
<organism evidence="2 3">
    <name type="scientific">Parathielavia hyrcaniae</name>
    <dbReference type="NCBI Taxonomy" id="113614"/>
    <lineage>
        <taxon>Eukaryota</taxon>
        <taxon>Fungi</taxon>
        <taxon>Dikarya</taxon>
        <taxon>Ascomycota</taxon>
        <taxon>Pezizomycotina</taxon>
        <taxon>Sordariomycetes</taxon>
        <taxon>Sordariomycetidae</taxon>
        <taxon>Sordariales</taxon>
        <taxon>Chaetomiaceae</taxon>
        <taxon>Parathielavia</taxon>
    </lineage>
</organism>
<dbReference type="Proteomes" id="UP001305647">
    <property type="component" value="Unassembled WGS sequence"/>
</dbReference>
<name>A0AAN6SXH2_9PEZI</name>